<dbReference type="PANTHER" id="PTHR16305">
    <property type="entry name" value="TESTICULAR SOLUBLE ADENYLYL CYCLASE"/>
    <property type="match status" value="1"/>
</dbReference>
<reference evidence="4" key="1">
    <citation type="submission" date="2019-06" db="EMBL/GenBank/DDBJ databases">
        <authorList>
            <person name="Murdoch R.W."/>
            <person name="Fathepure B."/>
        </authorList>
    </citation>
    <scope>NUCLEOTIDE SEQUENCE</scope>
</reference>
<gene>
    <name evidence="4" type="ORF">KBTEX_01100</name>
</gene>
<dbReference type="InterPro" id="IPR011990">
    <property type="entry name" value="TPR-like_helical_dom_sf"/>
</dbReference>
<dbReference type="SUPFAM" id="SSF48452">
    <property type="entry name" value="TPR-like"/>
    <property type="match status" value="2"/>
</dbReference>
<dbReference type="Pfam" id="PF03704">
    <property type="entry name" value="BTAD"/>
    <property type="match status" value="1"/>
</dbReference>
<feature type="domain" description="Bacterial transcriptional activator" evidence="3">
    <location>
        <begin position="97"/>
        <end position="257"/>
    </location>
</feature>
<keyword evidence="1" id="KW-0547">Nucleotide-binding</keyword>
<dbReference type="PANTHER" id="PTHR16305:SF28">
    <property type="entry name" value="GUANYLATE CYCLASE DOMAIN-CONTAINING PROTEIN"/>
    <property type="match status" value="1"/>
</dbReference>
<proteinExistence type="predicted"/>
<dbReference type="GO" id="GO:0005524">
    <property type="term" value="F:ATP binding"/>
    <property type="evidence" value="ECO:0007669"/>
    <property type="project" value="UniProtKB-KW"/>
</dbReference>
<organism evidence="4">
    <name type="scientific">uncultured organism</name>
    <dbReference type="NCBI Taxonomy" id="155900"/>
    <lineage>
        <taxon>unclassified sequences</taxon>
        <taxon>environmental samples</taxon>
    </lineage>
</organism>
<dbReference type="SMART" id="SM01043">
    <property type="entry name" value="BTAD"/>
    <property type="match status" value="1"/>
</dbReference>
<accession>A0A5B8RBP9</accession>
<evidence type="ECO:0000256" key="2">
    <source>
        <dbReference type="ARBA" id="ARBA00022840"/>
    </source>
</evidence>
<dbReference type="GO" id="GO:0006355">
    <property type="term" value="P:regulation of DNA-templated transcription"/>
    <property type="evidence" value="ECO:0007669"/>
    <property type="project" value="InterPro"/>
</dbReference>
<protein>
    <recommendedName>
        <fullName evidence="3">Bacterial transcriptional activator domain-containing protein</fullName>
    </recommendedName>
</protein>
<dbReference type="Pfam" id="PF13191">
    <property type="entry name" value="AAA_16"/>
    <property type="match status" value="1"/>
</dbReference>
<dbReference type="InterPro" id="IPR027417">
    <property type="entry name" value="P-loop_NTPase"/>
</dbReference>
<dbReference type="GO" id="GO:0003677">
    <property type="term" value="F:DNA binding"/>
    <property type="evidence" value="ECO:0007669"/>
    <property type="project" value="InterPro"/>
</dbReference>
<dbReference type="SUPFAM" id="SSF46894">
    <property type="entry name" value="C-terminal effector domain of the bipartite response regulators"/>
    <property type="match status" value="1"/>
</dbReference>
<dbReference type="Gene3D" id="1.25.40.10">
    <property type="entry name" value="Tetratricopeptide repeat domain"/>
    <property type="match status" value="1"/>
</dbReference>
<dbReference type="EMBL" id="MN079089">
    <property type="protein sequence ID" value="QEA04792.1"/>
    <property type="molecule type" value="Genomic_DNA"/>
</dbReference>
<name>A0A5B8RBP9_9ZZZZ</name>
<dbReference type="InterPro" id="IPR036388">
    <property type="entry name" value="WH-like_DNA-bd_sf"/>
</dbReference>
<evidence type="ECO:0000259" key="3">
    <source>
        <dbReference type="SMART" id="SM01043"/>
    </source>
</evidence>
<dbReference type="InterPro" id="IPR016032">
    <property type="entry name" value="Sig_transdc_resp-reg_C-effctor"/>
</dbReference>
<sequence length="1274" mass="137162">MTGLSLRLLGPMEVRVVDTVVTGLEGTKAGALLAYLAMAGDEAVPRGRLAALFWPDLGDTAARNNLRQTLYQLRRRLAVPALGDAHVLHLGRDAVRIDSDTALQVDALALHPPPSCCGVTPRSHACRAALGAMQAAVTGYRGPFLAGFSAEALPAPVLDWLVGWREAARETAAATLDRLVACLTGAGAPERAAEPVRAYLAAEPLDERAHRLLMGILLRAERFDEAIAQYDHLAGLLRRELDVDPAAETVALCERARARREQHRLAAEDAPENTLERRPVTAVGVHFRPGGDGDPEARAAHVAAASRAVKAIAGHYGGLAVHTHGGRMMIYFGVPAAKDATTLQAVRAAWRVAGESFEGGGVRVAVDARQLITDASPELPDPCGELSDAVLDLASRAPEGGCLVTDDVRTRIEPYFDLSVVESAPDASGLHRLVRDRQLMDRVSVDRWFGRLSPLVGREEELEALRGAWSSACEGGGGSVAVEAEPGLGKTRLAGALAGEVHAGGGVVLWLRSHPETRRQPLAPVTAALRGQLAAHAEGEPEPDWREEMRAFLAESPGLYADSEAAPAGAAGVASATRRRDRLIGRFMAVIRGIAARTPVLVVLEDLHWSDATTVILIRRLRREFAQGRVMLLITARPGTVYPWRQEDPVARVELGHLSPAAGERLIESLAPPQMPGGVRRRIRQLGNGVPLFIEELVRHYVATGEDGAVPATLQDLLAARLEALGPARGLARLAATLGRVFEREVLAAVSTLDGDELDDGLLHLSECGLIEPDVDEVAGRHRFRHPLIREAVYASQPDGERRAAHAAIAEVLAERFPGVGETDPGVMAHHLAESGQAGASLPWRIDAGYRMLARAAHREAEDHFNDALAVAEALPEGEERRDRLVNILLGLGLARLAREGNGSRDVHAILQRARGLHGSGSDPRRHFLVLWAEWQTSGSQSGFSEAQYLAGEMLRLADACDDRCMRIAGYNALISGHFSLGELETALECIEHIRALYRDEDHPRLMEMLGDNPAFSGLSFGPVILWHLGEPDRGLALADEMVGLAERADHLPGQAYALTARALLAQCRDDPEAVQADAERILAIANAQEYALWQRAGWALSGWVQARTGDAAGIDLIERTAGEIRQVAYSVSTTVYRLLLDALLRCDRLERAGEVLEQALADVEYLGNVRFLPELYAQRAEIAYRRDGDRHALAEDLALSEATAETQGAIMAVLAVHVRRVELDLPVVPGTDPRAGLAAVLERVPGRGDYGLLHRAEALAQGVEPARGYGAGR</sequence>
<evidence type="ECO:0000256" key="1">
    <source>
        <dbReference type="ARBA" id="ARBA00022741"/>
    </source>
</evidence>
<keyword evidence="2" id="KW-0067">ATP-binding</keyword>
<dbReference type="InterPro" id="IPR005158">
    <property type="entry name" value="BTAD"/>
</dbReference>
<dbReference type="InterPro" id="IPR041664">
    <property type="entry name" value="AAA_16"/>
</dbReference>
<dbReference type="AlphaFoldDB" id="A0A5B8RBP9"/>
<dbReference type="Gene3D" id="1.10.10.10">
    <property type="entry name" value="Winged helix-like DNA-binding domain superfamily/Winged helix DNA-binding domain"/>
    <property type="match status" value="1"/>
</dbReference>
<dbReference type="GO" id="GO:0004016">
    <property type="term" value="F:adenylate cyclase activity"/>
    <property type="evidence" value="ECO:0007669"/>
    <property type="project" value="TreeGrafter"/>
</dbReference>
<dbReference type="SUPFAM" id="SSF52540">
    <property type="entry name" value="P-loop containing nucleoside triphosphate hydrolases"/>
    <property type="match status" value="1"/>
</dbReference>
<evidence type="ECO:0000313" key="4">
    <source>
        <dbReference type="EMBL" id="QEA04792.1"/>
    </source>
</evidence>